<organism evidence="1 2">
    <name type="scientific">Pseudomonas cichorii</name>
    <dbReference type="NCBI Taxonomy" id="36746"/>
    <lineage>
        <taxon>Bacteria</taxon>
        <taxon>Pseudomonadati</taxon>
        <taxon>Pseudomonadota</taxon>
        <taxon>Gammaproteobacteria</taxon>
        <taxon>Pseudomonadales</taxon>
        <taxon>Pseudomonadaceae</taxon>
        <taxon>Pseudomonas</taxon>
    </lineage>
</organism>
<proteinExistence type="predicted"/>
<name>A0A3M4M1Q2_PSECI</name>
<dbReference type="AlphaFoldDB" id="A0A3M4M1Q2"/>
<dbReference type="EMBL" id="RBRE01000035">
    <property type="protein sequence ID" value="RMQ47637.1"/>
    <property type="molecule type" value="Genomic_DNA"/>
</dbReference>
<sequence>MDLPYPSPPCTDHFEPIVFIRHHRMLRAVMLDAQAWFPLSDLARLMGKQLDERSTFKLVMGEVAGSARTGSGAT</sequence>
<accession>A0A3M4M1Q2</accession>
<gene>
    <name evidence="1" type="ORF">ALQ04_04204</name>
</gene>
<evidence type="ECO:0000313" key="2">
    <source>
        <dbReference type="Proteomes" id="UP000277236"/>
    </source>
</evidence>
<reference evidence="1 2" key="1">
    <citation type="submission" date="2018-08" db="EMBL/GenBank/DDBJ databases">
        <title>Recombination of ecologically and evolutionarily significant loci maintains genetic cohesion in the Pseudomonas syringae species complex.</title>
        <authorList>
            <person name="Dillon M."/>
            <person name="Thakur S."/>
            <person name="Almeida R.N.D."/>
            <person name="Weir B.S."/>
            <person name="Guttman D.S."/>
        </authorList>
    </citation>
    <scope>NUCLEOTIDE SEQUENCE [LARGE SCALE GENOMIC DNA]</scope>
    <source>
        <strain evidence="1 2">ICMP 3353</strain>
    </source>
</reference>
<dbReference type="OrthoDB" id="6982796at2"/>
<comment type="caution">
    <text evidence="1">The sequence shown here is derived from an EMBL/GenBank/DDBJ whole genome shotgun (WGS) entry which is preliminary data.</text>
</comment>
<evidence type="ECO:0000313" key="1">
    <source>
        <dbReference type="EMBL" id="RMQ47637.1"/>
    </source>
</evidence>
<protein>
    <submittedName>
        <fullName evidence="1">BRO domain-containing protein</fullName>
    </submittedName>
</protein>
<dbReference type="Proteomes" id="UP000277236">
    <property type="component" value="Unassembled WGS sequence"/>
</dbReference>